<sequence length="36" mass="3807">PMPIFSAYGILTAVMIFLALTSSLLVLPSLLLLVTS</sequence>
<feature type="non-terminal residue" evidence="2">
    <location>
        <position position="1"/>
    </location>
</feature>
<dbReference type="EMBL" id="UINC01166201">
    <property type="protein sequence ID" value="SVD68024.1"/>
    <property type="molecule type" value="Genomic_DNA"/>
</dbReference>
<evidence type="ECO:0000256" key="1">
    <source>
        <dbReference type="SAM" id="Phobius"/>
    </source>
</evidence>
<dbReference type="AlphaFoldDB" id="A0A382XAX3"/>
<protein>
    <submittedName>
        <fullName evidence="2">Uncharacterized protein</fullName>
    </submittedName>
</protein>
<accession>A0A382XAX3</accession>
<evidence type="ECO:0000313" key="2">
    <source>
        <dbReference type="EMBL" id="SVD68024.1"/>
    </source>
</evidence>
<keyword evidence="1" id="KW-1133">Transmembrane helix</keyword>
<gene>
    <name evidence="2" type="ORF">METZ01_LOCUS420878</name>
</gene>
<keyword evidence="1" id="KW-0812">Transmembrane</keyword>
<feature type="transmembrane region" description="Helical" evidence="1">
    <location>
        <begin position="6"/>
        <end position="34"/>
    </location>
</feature>
<reference evidence="2" key="1">
    <citation type="submission" date="2018-05" db="EMBL/GenBank/DDBJ databases">
        <authorList>
            <person name="Lanie J.A."/>
            <person name="Ng W.-L."/>
            <person name="Kazmierczak K.M."/>
            <person name="Andrzejewski T.M."/>
            <person name="Davidsen T.M."/>
            <person name="Wayne K.J."/>
            <person name="Tettelin H."/>
            <person name="Glass J.I."/>
            <person name="Rusch D."/>
            <person name="Podicherti R."/>
            <person name="Tsui H.-C.T."/>
            <person name="Winkler M.E."/>
        </authorList>
    </citation>
    <scope>NUCLEOTIDE SEQUENCE</scope>
</reference>
<keyword evidence="1" id="KW-0472">Membrane</keyword>
<feature type="non-terminal residue" evidence="2">
    <location>
        <position position="36"/>
    </location>
</feature>
<proteinExistence type="predicted"/>
<name>A0A382XAX3_9ZZZZ</name>
<organism evidence="2">
    <name type="scientific">marine metagenome</name>
    <dbReference type="NCBI Taxonomy" id="408172"/>
    <lineage>
        <taxon>unclassified sequences</taxon>
        <taxon>metagenomes</taxon>
        <taxon>ecological metagenomes</taxon>
    </lineage>
</organism>